<comment type="function">
    <text evidence="1 11">Condensation of UDP-2,3-diacylglucosamine and 2,3-diacylglucosamine-1-phosphate to form lipid A disaccharide, a precursor of lipid A, a phosphorylated glycolipid that anchors the lipopolysaccharide to the outer membrane of the cell.</text>
</comment>
<dbReference type="SUPFAM" id="SSF53756">
    <property type="entry name" value="UDP-Glycosyltransferase/glycogen phosphorylase"/>
    <property type="match status" value="1"/>
</dbReference>
<dbReference type="NCBIfam" id="TIGR00215">
    <property type="entry name" value="lpxB"/>
    <property type="match status" value="1"/>
</dbReference>
<evidence type="ECO:0000256" key="7">
    <source>
        <dbReference type="ARBA" id="ARBA00022676"/>
    </source>
</evidence>
<dbReference type="PANTHER" id="PTHR30372:SF4">
    <property type="entry name" value="LIPID-A-DISACCHARIDE SYNTHASE, MITOCHONDRIAL-RELATED"/>
    <property type="match status" value="1"/>
</dbReference>
<dbReference type="EC" id="2.4.1.182" evidence="3 11"/>
<keyword evidence="13" id="KW-1185">Reference proteome</keyword>
<comment type="catalytic activity">
    <reaction evidence="10 11">
        <text>a lipid X + a UDP-2-N,3-O-bis[(3R)-3-hydroxyacyl]-alpha-D-glucosamine = a lipid A disaccharide + UDP + H(+)</text>
        <dbReference type="Rhea" id="RHEA:67828"/>
        <dbReference type="ChEBI" id="CHEBI:15378"/>
        <dbReference type="ChEBI" id="CHEBI:58223"/>
        <dbReference type="ChEBI" id="CHEBI:137748"/>
        <dbReference type="ChEBI" id="CHEBI:176338"/>
        <dbReference type="ChEBI" id="CHEBI:176343"/>
        <dbReference type="EC" id="2.4.1.182"/>
    </reaction>
</comment>
<evidence type="ECO:0000256" key="1">
    <source>
        <dbReference type="ARBA" id="ARBA00002056"/>
    </source>
</evidence>
<accession>A0A4P7XHB8</accession>
<protein>
    <recommendedName>
        <fullName evidence="4 11">Lipid-A-disaccharide synthase</fullName>
        <ecNumber evidence="3 11">2.4.1.182</ecNumber>
    </recommendedName>
</protein>
<evidence type="ECO:0000313" key="13">
    <source>
        <dbReference type="Proteomes" id="UP000298049"/>
    </source>
</evidence>
<dbReference type="UniPathway" id="UPA00973"/>
<comment type="similarity">
    <text evidence="2 11">Belongs to the LpxB family.</text>
</comment>
<reference evidence="12 13" key="1">
    <citation type="submission" date="2018-07" db="EMBL/GenBank/DDBJ databases">
        <title>Marsedoiliclastica nanhaica gen. nov. sp. nov., a novel marine hydrocarbonoclastic bacterium isolated from an in-situ enriched hydrocarbon-degrading consortium in deep-sea sediment.</title>
        <authorList>
            <person name="Dong C."/>
            <person name="Ma T."/>
            <person name="Liu R."/>
            <person name="Shao Z."/>
        </authorList>
    </citation>
    <scope>NUCLEOTIDE SEQUENCE [LARGE SCALE GENOMIC DNA]</scope>
    <source>
        <strain evidence="13">soil36-7</strain>
    </source>
</reference>
<dbReference type="GO" id="GO:0016020">
    <property type="term" value="C:membrane"/>
    <property type="evidence" value="ECO:0007669"/>
    <property type="project" value="GOC"/>
</dbReference>
<dbReference type="KEGG" id="hmi:soil367_11055"/>
<name>A0A4P7XHB8_9ALTE</name>
<dbReference type="AlphaFoldDB" id="A0A4P7XHB8"/>
<dbReference type="GO" id="GO:0009245">
    <property type="term" value="P:lipid A biosynthetic process"/>
    <property type="evidence" value="ECO:0007669"/>
    <property type="project" value="UniProtKB-UniRule"/>
</dbReference>
<evidence type="ECO:0000256" key="10">
    <source>
        <dbReference type="ARBA" id="ARBA00048975"/>
    </source>
</evidence>
<dbReference type="GO" id="GO:0008915">
    <property type="term" value="F:lipid-A-disaccharide synthase activity"/>
    <property type="evidence" value="ECO:0007669"/>
    <property type="project" value="UniProtKB-UniRule"/>
</dbReference>
<dbReference type="Proteomes" id="UP000298049">
    <property type="component" value="Chromosome"/>
</dbReference>
<gene>
    <name evidence="11" type="primary">lpxB</name>
    <name evidence="12" type="ORF">soil367_11055</name>
</gene>
<evidence type="ECO:0000313" key="12">
    <source>
        <dbReference type="EMBL" id="QCF26431.1"/>
    </source>
</evidence>
<keyword evidence="8 11" id="KW-0808">Transferase</keyword>
<organism evidence="12 13">
    <name type="scientific">Hydrocarboniclastica marina</name>
    <dbReference type="NCBI Taxonomy" id="2259620"/>
    <lineage>
        <taxon>Bacteria</taxon>
        <taxon>Pseudomonadati</taxon>
        <taxon>Pseudomonadota</taxon>
        <taxon>Gammaproteobacteria</taxon>
        <taxon>Alteromonadales</taxon>
        <taxon>Alteromonadaceae</taxon>
        <taxon>Hydrocarboniclastica</taxon>
    </lineage>
</organism>
<dbReference type="PANTHER" id="PTHR30372">
    <property type="entry name" value="LIPID-A-DISACCHARIDE SYNTHASE"/>
    <property type="match status" value="1"/>
</dbReference>
<keyword evidence="7 11" id="KW-0328">Glycosyltransferase</keyword>
<dbReference type="HAMAP" id="MF_00392">
    <property type="entry name" value="LpxB"/>
    <property type="match status" value="1"/>
</dbReference>
<dbReference type="Gene3D" id="3.40.50.2000">
    <property type="entry name" value="Glycogen Phosphorylase B"/>
    <property type="match status" value="1"/>
</dbReference>
<dbReference type="OrthoDB" id="9801642at2"/>
<proteinExistence type="inferred from homology"/>
<evidence type="ECO:0000256" key="8">
    <source>
        <dbReference type="ARBA" id="ARBA00022679"/>
    </source>
</evidence>
<comment type="pathway">
    <text evidence="11">Bacterial outer membrane biogenesis; LPS lipid A biosynthesis.</text>
</comment>
<evidence type="ECO:0000256" key="4">
    <source>
        <dbReference type="ARBA" id="ARBA00020902"/>
    </source>
</evidence>
<keyword evidence="5 11" id="KW-0444">Lipid biosynthesis</keyword>
<evidence type="ECO:0000256" key="5">
    <source>
        <dbReference type="ARBA" id="ARBA00022516"/>
    </source>
</evidence>
<dbReference type="InterPro" id="IPR003835">
    <property type="entry name" value="Glyco_trans_19"/>
</dbReference>
<evidence type="ECO:0000256" key="3">
    <source>
        <dbReference type="ARBA" id="ARBA00012687"/>
    </source>
</evidence>
<evidence type="ECO:0000256" key="6">
    <source>
        <dbReference type="ARBA" id="ARBA00022556"/>
    </source>
</evidence>
<evidence type="ECO:0000256" key="9">
    <source>
        <dbReference type="ARBA" id="ARBA00023098"/>
    </source>
</evidence>
<evidence type="ECO:0000256" key="11">
    <source>
        <dbReference type="HAMAP-Rule" id="MF_00392"/>
    </source>
</evidence>
<dbReference type="Pfam" id="PF02684">
    <property type="entry name" value="LpxB"/>
    <property type="match status" value="1"/>
</dbReference>
<sequence>MPQSRHPTEPDVVQPVIQQGIVSSAPVTVGIVAGEASGDILGAGLIAALRQRYPNARFIGIGGTEMQAEGFQSLVPMERLSVMGLVEVVGRLRELFAIRKRLRDFFTANPPLVLIGIDSPDFTLGLERQLRERGTTTVHYVSPSVWAWRQGRIHGIAKSVDLMLTLLPFEAKFYEEHRVPVSFVGHPLADTIPLQPPTLQSRQDLGLAADQPMVALLPGSRGGELSRLGPLFLQTALRLLKSRPNLRFIVPCINADRLRQMQAYLDEHSGLGESVSLVLGRSRAAMAAADVVLLASGTATLEAMLLKRPMVVAYRLSPMSFRIVSRMVRITHIALPNLLTPEPLVPELIQDAATPEALAEAVLRRLDDPGRIALEQEAFHTVHLALRRNASQRAADAIVALLQDKASTRAGQHRTVHAL</sequence>
<keyword evidence="9 11" id="KW-0443">Lipid metabolism</keyword>
<evidence type="ECO:0000256" key="2">
    <source>
        <dbReference type="ARBA" id="ARBA00007868"/>
    </source>
</evidence>
<dbReference type="GO" id="GO:0005543">
    <property type="term" value="F:phospholipid binding"/>
    <property type="evidence" value="ECO:0007669"/>
    <property type="project" value="TreeGrafter"/>
</dbReference>
<dbReference type="EMBL" id="CP031093">
    <property type="protein sequence ID" value="QCF26431.1"/>
    <property type="molecule type" value="Genomic_DNA"/>
</dbReference>
<keyword evidence="6 11" id="KW-0441">Lipid A biosynthesis</keyword>